<evidence type="ECO:0000313" key="7">
    <source>
        <dbReference type="Proteomes" id="UP000663844"/>
    </source>
</evidence>
<organism evidence="5 7">
    <name type="scientific">Adineta steineri</name>
    <dbReference type="NCBI Taxonomy" id="433720"/>
    <lineage>
        <taxon>Eukaryota</taxon>
        <taxon>Metazoa</taxon>
        <taxon>Spiralia</taxon>
        <taxon>Gnathifera</taxon>
        <taxon>Rotifera</taxon>
        <taxon>Eurotatoria</taxon>
        <taxon>Bdelloidea</taxon>
        <taxon>Adinetida</taxon>
        <taxon>Adinetidae</taxon>
        <taxon>Adineta</taxon>
    </lineage>
</organism>
<evidence type="ECO:0000313" key="6">
    <source>
        <dbReference type="EMBL" id="CAF3771175.1"/>
    </source>
</evidence>
<name>A0A818U8X1_9BILA</name>
<keyword evidence="1" id="KW-0808">Transferase</keyword>
<dbReference type="AlphaFoldDB" id="A0A818U8X1"/>
<dbReference type="EMBL" id="CAJOBB010000889">
    <property type="protein sequence ID" value="CAF3771175.1"/>
    <property type="molecule type" value="Genomic_DNA"/>
</dbReference>
<dbReference type="EMBL" id="CAJNOG010000390">
    <property type="protein sequence ID" value="CAF1215854.1"/>
    <property type="molecule type" value="Genomic_DNA"/>
</dbReference>
<dbReference type="Pfam" id="PF00583">
    <property type="entry name" value="Acetyltransf_1"/>
    <property type="match status" value="1"/>
</dbReference>
<dbReference type="EMBL" id="CAJNOE010000373">
    <property type="protein sequence ID" value="CAF1180980.1"/>
    <property type="molecule type" value="Genomic_DNA"/>
</dbReference>
<dbReference type="CDD" id="cd04301">
    <property type="entry name" value="NAT_SF"/>
    <property type="match status" value="1"/>
</dbReference>
<dbReference type="EMBL" id="CAJOAZ010000646">
    <property type="protein sequence ID" value="CAF3689907.1"/>
    <property type="molecule type" value="Genomic_DNA"/>
</dbReference>
<evidence type="ECO:0000256" key="1">
    <source>
        <dbReference type="ARBA" id="ARBA00022679"/>
    </source>
</evidence>
<dbReference type="InterPro" id="IPR000182">
    <property type="entry name" value="GNAT_dom"/>
</dbReference>
<evidence type="ECO:0000313" key="3">
    <source>
        <dbReference type="EMBL" id="CAF1180980.1"/>
    </source>
</evidence>
<dbReference type="Proteomes" id="UP000663845">
    <property type="component" value="Unassembled WGS sequence"/>
</dbReference>
<dbReference type="PROSITE" id="PS51186">
    <property type="entry name" value="GNAT"/>
    <property type="match status" value="1"/>
</dbReference>
<evidence type="ECO:0000313" key="4">
    <source>
        <dbReference type="EMBL" id="CAF1215854.1"/>
    </source>
</evidence>
<dbReference type="InterPro" id="IPR050769">
    <property type="entry name" value="NAT_camello-type"/>
</dbReference>
<comment type="caution">
    <text evidence="5">The sequence shown here is derived from an EMBL/GenBank/DDBJ whole genome shotgun (WGS) entry which is preliminary data.</text>
</comment>
<dbReference type="Proteomes" id="UP000663844">
    <property type="component" value="Unassembled WGS sequence"/>
</dbReference>
<proteinExistence type="predicted"/>
<dbReference type="InterPro" id="IPR016181">
    <property type="entry name" value="Acyl_CoA_acyltransferase"/>
</dbReference>
<sequence>MIKNSFNLIIRSYRHRDHPECYSLLLNGQRQYGNPLELSAKAFAKDMAHIEKNYMNSPRSHWWVAVLNDHVVGQVAIQPLRMGDPECYHETSPEERDDVCELRHMVVAQNAQEYGVGSRLMRTFLTFAKEHRYHQVHLSTMTHMDTACQFYEKHDYQRGMIKRYPVHDVENKEWVRFESIETMPKEDQQWMKLPLTISPYRYRQHYWRKV</sequence>
<accession>A0A818U8X1</accession>
<dbReference type="Proteomes" id="UP000663868">
    <property type="component" value="Unassembled WGS sequence"/>
</dbReference>
<protein>
    <recommendedName>
        <fullName evidence="2">N-acetyltransferase domain-containing protein</fullName>
    </recommendedName>
</protein>
<dbReference type="Proteomes" id="UP000663860">
    <property type="component" value="Unassembled WGS sequence"/>
</dbReference>
<dbReference type="PANTHER" id="PTHR13947">
    <property type="entry name" value="GNAT FAMILY N-ACETYLTRANSFERASE"/>
    <property type="match status" value="1"/>
</dbReference>
<evidence type="ECO:0000313" key="5">
    <source>
        <dbReference type="EMBL" id="CAF3689907.1"/>
    </source>
</evidence>
<evidence type="ECO:0000259" key="2">
    <source>
        <dbReference type="PROSITE" id="PS51186"/>
    </source>
</evidence>
<dbReference type="Gene3D" id="3.40.630.30">
    <property type="match status" value="1"/>
</dbReference>
<feature type="domain" description="N-acetyltransferase" evidence="2">
    <location>
        <begin position="8"/>
        <end position="196"/>
    </location>
</feature>
<dbReference type="GO" id="GO:0008080">
    <property type="term" value="F:N-acetyltransferase activity"/>
    <property type="evidence" value="ECO:0007669"/>
    <property type="project" value="InterPro"/>
</dbReference>
<gene>
    <name evidence="3" type="ORF">IZO911_LOCUS27463</name>
    <name evidence="4" type="ORF">JYZ213_LOCUS27723</name>
    <name evidence="6" type="ORF">KXQ929_LOCUS15375</name>
    <name evidence="5" type="ORF">OXD698_LOCUS11525</name>
</gene>
<reference evidence="5" key="1">
    <citation type="submission" date="2021-02" db="EMBL/GenBank/DDBJ databases">
        <authorList>
            <person name="Nowell W R."/>
        </authorList>
    </citation>
    <scope>NUCLEOTIDE SEQUENCE</scope>
</reference>
<dbReference type="SUPFAM" id="SSF55729">
    <property type="entry name" value="Acyl-CoA N-acyltransferases (Nat)"/>
    <property type="match status" value="1"/>
</dbReference>
<dbReference type="PANTHER" id="PTHR13947:SF37">
    <property type="entry name" value="LD18367P"/>
    <property type="match status" value="1"/>
</dbReference>